<proteinExistence type="predicted"/>
<accession>A0A3B0T271</accession>
<name>A0A3B0T271_9ZZZZ</name>
<reference evidence="2" key="1">
    <citation type="submission" date="2018-06" db="EMBL/GenBank/DDBJ databases">
        <authorList>
            <person name="Zhirakovskaya E."/>
        </authorList>
    </citation>
    <scope>NUCLEOTIDE SEQUENCE</scope>
</reference>
<feature type="compositionally biased region" description="Polar residues" evidence="1">
    <location>
        <begin position="31"/>
        <end position="44"/>
    </location>
</feature>
<evidence type="ECO:0000256" key="1">
    <source>
        <dbReference type="SAM" id="MobiDB-lite"/>
    </source>
</evidence>
<feature type="region of interest" description="Disordered" evidence="1">
    <location>
        <begin position="24"/>
        <end position="45"/>
    </location>
</feature>
<dbReference type="AlphaFoldDB" id="A0A3B0T271"/>
<organism evidence="2">
    <name type="scientific">hydrothermal vent metagenome</name>
    <dbReference type="NCBI Taxonomy" id="652676"/>
    <lineage>
        <taxon>unclassified sequences</taxon>
        <taxon>metagenomes</taxon>
        <taxon>ecological metagenomes</taxon>
    </lineage>
</organism>
<dbReference type="PROSITE" id="PS51257">
    <property type="entry name" value="PROKAR_LIPOPROTEIN"/>
    <property type="match status" value="1"/>
</dbReference>
<sequence length="361" mass="40184">MKRLAVVSAFLLLVAACGGTTNDPTAPVAGTNASDTTSPATTGDGTLEMSDFIPGFDPDQFETIDFRAQELKVQQSVAACMAAEGFEYIPYVQSGIGGGFESADFQGEEFAKEYGLGISTFILQEQGQDQAAEDFENQDPNQPIVDAMSEAERQEYQRLLYGGGPPIVEDTPQEVLEAMTPDEREQFYDDAFSNWEPDGCFYQAQTEAFDVGAANAFYDEFGERLSDLYMRVESDPRIVAANKQWTVCMTEKGQSFADQEEMYRYFDAKVNELMGWSPEPEGDRVSGTTVVEFESEGGESGERYDKEALQALMEEEITVAVANFECSADMQKTFEAVYKDLERRFVNENLAELQRFKDENS</sequence>
<evidence type="ECO:0000313" key="2">
    <source>
        <dbReference type="EMBL" id="VAW08542.1"/>
    </source>
</evidence>
<gene>
    <name evidence="2" type="ORF">MNBD_ACTINO02-3009</name>
</gene>
<dbReference type="EMBL" id="UOEK01000469">
    <property type="protein sequence ID" value="VAW08542.1"/>
    <property type="molecule type" value="Genomic_DNA"/>
</dbReference>
<protein>
    <submittedName>
        <fullName evidence="2">Uncharacterized protein</fullName>
    </submittedName>
</protein>